<dbReference type="AlphaFoldDB" id="A0AA39KPU8"/>
<protein>
    <submittedName>
        <fullName evidence="2">Uncharacterized protein</fullName>
    </submittedName>
</protein>
<gene>
    <name evidence="2" type="ORF">PV328_012033</name>
</gene>
<feature type="region of interest" description="Disordered" evidence="1">
    <location>
        <begin position="1"/>
        <end position="20"/>
    </location>
</feature>
<organism evidence="2 3">
    <name type="scientific">Microctonus aethiopoides</name>
    <dbReference type="NCBI Taxonomy" id="144406"/>
    <lineage>
        <taxon>Eukaryota</taxon>
        <taxon>Metazoa</taxon>
        <taxon>Ecdysozoa</taxon>
        <taxon>Arthropoda</taxon>
        <taxon>Hexapoda</taxon>
        <taxon>Insecta</taxon>
        <taxon>Pterygota</taxon>
        <taxon>Neoptera</taxon>
        <taxon>Endopterygota</taxon>
        <taxon>Hymenoptera</taxon>
        <taxon>Apocrita</taxon>
        <taxon>Ichneumonoidea</taxon>
        <taxon>Braconidae</taxon>
        <taxon>Euphorinae</taxon>
        <taxon>Microctonus</taxon>
    </lineage>
</organism>
<evidence type="ECO:0000256" key="1">
    <source>
        <dbReference type="SAM" id="MobiDB-lite"/>
    </source>
</evidence>
<reference evidence="2" key="1">
    <citation type="journal article" date="2023" name="bioRxiv">
        <title>Scaffold-level genome assemblies of two parasitoid biocontrol wasps reveal the parthenogenesis mechanism and an associated novel virus.</title>
        <authorList>
            <person name="Inwood S."/>
            <person name="Skelly J."/>
            <person name="Guhlin J."/>
            <person name="Harrop T."/>
            <person name="Goldson S."/>
            <person name="Dearden P."/>
        </authorList>
    </citation>
    <scope>NUCLEOTIDE SEQUENCE</scope>
    <source>
        <strain evidence="2">Irish</strain>
        <tissue evidence="2">Whole body</tissue>
    </source>
</reference>
<evidence type="ECO:0000313" key="2">
    <source>
        <dbReference type="EMBL" id="KAK0169450.1"/>
    </source>
</evidence>
<sequence>MGNSKKCYKKTKDANNQSGNGVDTCAYYEILDDMFSKKPWIKPLSLAGNSVPLEDMRKNSSTSPPCKKMKQALTQAKINYFEDAIKNRQLNREEKASYNERKLQIFEKIAESLKK</sequence>
<dbReference type="Proteomes" id="UP001168990">
    <property type="component" value="Unassembled WGS sequence"/>
</dbReference>
<evidence type="ECO:0000313" key="3">
    <source>
        <dbReference type="Proteomes" id="UP001168990"/>
    </source>
</evidence>
<name>A0AA39KPU8_9HYME</name>
<comment type="caution">
    <text evidence="2">The sequence shown here is derived from an EMBL/GenBank/DDBJ whole genome shotgun (WGS) entry which is preliminary data.</text>
</comment>
<proteinExistence type="predicted"/>
<reference evidence="2" key="2">
    <citation type="submission" date="2023-03" db="EMBL/GenBank/DDBJ databases">
        <authorList>
            <person name="Inwood S.N."/>
            <person name="Skelly J.G."/>
            <person name="Guhlin J."/>
            <person name="Harrop T.W.R."/>
            <person name="Goldson S.G."/>
            <person name="Dearden P.K."/>
        </authorList>
    </citation>
    <scope>NUCLEOTIDE SEQUENCE</scope>
    <source>
        <strain evidence="2">Irish</strain>
        <tissue evidence="2">Whole body</tissue>
    </source>
</reference>
<accession>A0AA39KPU8</accession>
<keyword evidence="3" id="KW-1185">Reference proteome</keyword>
<dbReference type="EMBL" id="JAQQBS010000363">
    <property type="protein sequence ID" value="KAK0169450.1"/>
    <property type="molecule type" value="Genomic_DNA"/>
</dbReference>